<feature type="disulfide bond" evidence="1">
    <location>
        <begin position="263"/>
        <end position="297"/>
    </location>
</feature>
<dbReference type="PROSITE" id="PS51670">
    <property type="entry name" value="SHKT"/>
    <property type="match status" value="4"/>
</dbReference>
<reference evidence="2" key="2">
    <citation type="submission" date="2022-06" db="UniProtKB">
        <authorList>
            <consortium name="EnsemblMetazoa"/>
        </authorList>
    </citation>
    <scope>IDENTIFICATION</scope>
    <source>
        <strain evidence="2">PS312</strain>
    </source>
</reference>
<keyword evidence="1" id="KW-1015">Disulfide bond</keyword>
<evidence type="ECO:0000313" key="3">
    <source>
        <dbReference type="Proteomes" id="UP000005239"/>
    </source>
</evidence>
<feature type="disulfide bond" evidence="1">
    <location>
        <begin position="216"/>
        <end position="250"/>
    </location>
</feature>
<evidence type="ECO:0000313" key="2">
    <source>
        <dbReference type="EnsemblMetazoa" id="PPA42480.1"/>
    </source>
</evidence>
<keyword evidence="3" id="KW-1185">Reference proteome</keyword>
<gene>
    <name evidence="2" type="primary">WBGene00280849</name>
</gene>
<reference evidence="3" key="1">
    <citation type="journal article" date="2008" name="Nat. Genet.">
        <title>The Pristionchus pacificus genome provides a unique perspective on nematode lifestyle and parasitism.</title>
        <authorList>
            <person name="Dieterich C."/>
            <person name="Clifton S.W."/>
            <person name="Schuster L.N."/>
            <person name="Chinwalla A."/>
            <person name="Delehaunty K."/>
            <person name="Dinkelacker I."/>
            <person name="Fulton L."/>
            <person name="Fulton R."/>
            <person name="Godfrey J."/>
            <person name="Minx P."/>
            <person name="Mitreva M."/>
            <person name="Roeseler W."/>
            <person name="Tian H."/>
            <person name="Witte H."/>
            <person name="Yang S.P."/>
            <person name="Wilson R.K."/>
            <person name="Sommer R.J."/>
        </authorList>
    </citation>
    <scope>NUCLEOTIDE SEQUENCE [LARGE SCALE GENOMIC DNA]</scope>
    <source>
        <strain evidence="3">PS312</strain>
    </source>
</reference>
<evidence type="ECO:0000256" key="1">
    <source>
        <dbReference type="PROSITE-ProRule" id="PRU01005"/>
    </source>
</evidence>
<accession>A0A8R1Z2P6</accession>
<feature type="disulfide bond" evidence="1">
    <location>
        <begin position="141"/>
        <end position="175"/>
    </location>
</feature>
<dbReference type="PANTHER" id="PTHR21724:SF94">
    <property type="entry name" value="SHKT DOMAIN-CONTAINING PROTEIN"/>
    <property type="match status" value="1"/>
</dbReference>
<protein>
    <submittedName>
        <fullName evidence="2">ShK domain-containing protein</fullName>
    </submittedName>
</protein>
<dbReference type="Gene3D" id="1.10.10.1870">
    <property type="entry name" value="ShTK domain-like"/>
    <property type="match status" value="2"/>
</dbReference>
<dbReference type="SMART" id="SM00254">
    <property type="entry name" value="ShKT"/>
    <property type="match status" value="4"/>
</dbReference>
<dbReference type="InterPro" id="IPR003582">
    <property type="entry name" value="ShKT_dom"/>
</dbReference>
<feature type="disulfide bond" evidence="1">
    <location>
        <begin position="90"/>
        <end position="124"/>
    </location>
</feature>
<dbReference type="PANTHER" id="PTHR21724">
    <property type="entry name" value="SHKT DOMAIN-CONTAINING PROTEIN"/>
    <property type="match status" value="1"/>
</dbReference>
<dbReference type="AlphaFoldDB" id="A0A2A6D2D4"/>
<comment type="caution">
    <text evidence="1">Lacks conserved residue(s) required for the propagation of feature annotation.</text>
</comment>
<proteinExistence type="predicted"/>
<dbReference type="OrthoDB" id="5840415at2759"/>
<organism evidence="2 3">
    <name type="scientific">Pristionchus pacificus</name>
    <name type="common">Parasitic nematode worm</name>
    <dbReference type="NCBI Taxonomy" id="54126"/>
    <lineage>
        <taxon>Eukaryota</taxon>
        <taxon>Metazoa</taxon>
        <taxon>Ecdysozoa</taxon>
        <taxon>Nematoda</taxon>
        <taxon>Chromadorea</taxon>
        <taxon>Rhabditida</taxon>
        <taxon>Rhabditina</taxon>
        <taxon>Diplogasteromorpha</taxon>
        <taxon>Diplogasteroidea</taxon>
        <taxon>Neodiplogasteridae</taxon>
        <taxon>Pristionchus</taxon>
    </lineage>
</organism>
<dbReference type="Proteomes" id="UP000005239">
    <property type="component" value="Unassembled WGS sequence"/>
</dbReference>
<dbReference type="Gene3D" id="1.10.10.1940">
    <property type="match status" value="2"/>
</dbReference>
<dbReference type="EnsemblMetazoa" id="PPA42480.1">
    <property type="protein sequence ID" value="PPA42480.1"/>
    <property type="gene ID" value="WBGene00280849"/>
</dbReference>
<dbReference type="Pfam" id="PF01549">
    <property type="entry name" value="ShK"/>
    <property type="match status" value="4"/>
</dbReference>
<sequence length="297" mass="32360">MRRWLIVTSIVAVACMAAIPTRDAADSVAVVTRRMKRQCGCFGQQQQQSTSSAAPPSHSFVLNLHVPGCSSCQSLCLQSCYTADCVAGYCFDVTADCAKKTHLCTTPSYLTMMQQYCKKTCNFCKPKTTTTLPPTTTASSCVDVTNDCEVKTHLCDRPEYQTMVNTYCQKTCNRCSVQKTTPSPPGKLQKTQVSVSSFCTLTRSGGARACEYTRKCTDVTPDCAAKEHLCSIPSYNDMMTKYCRRTCNLCAAKMGGTSSDGGCADVTPDCKNKLSLCSAAAYKSTMQTYCKKTCKYC</sequence>
<name>A0A2A6D2D4_PRIPA</name>
<dbReference type="PROSITE" id="PS51257">
    <property type="entry name" value="PROKAR_LIPOPROTEIN"/>
    <property type="match status" value="1"/>
</dbReference>
<accession>A0A2A6D2D4</accession>